<dbReference type="SUPFAM" id="SSF56436">
    <property type="entry name" value="C-type lectin-like"/>
    <property type="match status" value="1"/>
</dbReference>
<dbReference type="SUPFAM" id="SSF56112">
    <property type="entry name" value="Protein kinase-like (PK-like)"/>
    <property type="match status" value="1"/>
</dbReference>
<feature type="region of interest" description="Disordered" evidence="2">
    <location>
        <begin position="477"/>
        <end position="505"/>
    </location>
</feature>
<feature type="compositionally biased region" description="Low complexity" evidence="2">
    <location>
        <begin position="410"/>
        <end position="428"/>
    </location>
</feature>
<feature type="domain" description="Protein kinase" evidence="3">
    <location>
        <begin position="111"/>
        <end position="385"/>
    </location>
</feature>
<sequence length="821" mass="86721">MLIFFFIAGRSVDFLHKRARLSLSRGHECMIKRTLFAPLQGAPDAGSRHGFSSGQLRSRCHCQSHRQPHRQRHIVRTIMSEQHSSDTERTSVAPRRVLSNALPVGTRLGEFEITGVIGQGGFGIVYLARDHVLGRDVALKEYMPAAFAGRDDTHVTILSENYAETFMLGLQSFVKEAQLLAKFDHASLVKVYRFWEANGTGYMAMPFYDAPTLKQMLKDDYHTWADEAWLKNFLGDVLDALQVLHAKQCYHRDIAPDNILMLERRKPVLLDFGAARRVIGDMTQALTVILKPGFAPIEQYGEMTNISQGPWTDLYALAAVVYYIITGKVPPAAMSRLVSDSLVPLSVTAPEGFSVPFLLALDAALSVRPEQRPQSVAQFRAMLGLPPGSDTGGSTTIAPPGAGSHGGLAGPPATGRAAATALTGAAPASRQPAGPPATEPAATGPATTGQSLPPVSIHPTSRPAAPVQDLEVTVIPTHPHGSVRRGPPAAPEEPPAPPATVPPTIMPPAMEPPASEPVQPKKRPVAFIAGGGLALLALGAALLWPRDEQLPPAVQAAAVPTAVAPPAAATPVALPVAPVPPACPLKLADGTPACPVMVAVAGGSYRMGAMPNDPNAAAEEFGAVAATLAPFEIAAREVSVQDWQLCVDDGACKAPAGGAAADGKLPVTNVSWDAARQYIGWLSDKTGTPYRLPTEAEWEHAARGGAATTFPWGDVIGEGNAHCGQCASPLPISGPAPVGSFKDSRGLHDMVGNVYEWVDSCWHGSHADAPSKPDAGESAACQKKVQKGGAFDSPEADVRPIARTWGNRADADPRVGFRLAR</sequence>
<feature type="region of interest" description="Disordered" evidence="2">
    <location>
        <begin position="767"/>
        <end position="821"/>
    </location>
</feature>
<evidence type="ECO:0000313" key="4">
    <source>
        <dbReference type="EMBL" id="QBI01274.1"/>
    </source>
</evidence>
<evidence type="ECO:0000313" key="5">
    <source>
        <dbReference type="Proteomes" id="UP000292307"/>
    </source>
</evidence>
<dbReference type="InterPro" id="IPR051043">
    <property type="entry name" value="Sulfatase_Mod_Factor_Kinase"/>
</dbReference>
<dbReference type="EMBL" id="CP036401">
    <property type="protein sequence ID" value="QBI01274.1"/>
    <property type="molecule type" value="Genomic_DNA"/>
</dbReference>
<dbReference type="Gene3D" id="1.10.510.10">
    <property type="entry name" value="Transferase(Phosphotransferase) domain 1"/>
    <property type="match status" value="1"/>
</dbReference>
<dbReference type="InterPro" id="IPR008266">
    <property type="entry name" value="Tyr_kinase_AS"/>
</dbReference>
<dbReference type="InterPro" id="IPR005532">
    <property type="entry name" value="SUMF_dom"/>
</dbReference>
<keyword evidence="5" id="KW-1185">Reference proteome</keyword>
<dbReference type="SMART" id="SM00219">
    <property type="entry name" value="TyrKc"/>
    <property type="match status" value="1"/>
</dbReference>
<dbReference type="PROSITE" id="PS00109">
    <property type="entry name" value="PROTEIN_KINASE_TYR"/>
    <property type="match status" value="1"/>
</dbReference>
<evidence type="ECO:0000259" key="3">
    <source>
        <dbReference type="PROSITE" id="PS50011"/>
    </source>
</evidence>
<evidence type="ECO:0000256" key="1">
    <source>
        <dbReference type="PROSITE-ProRule" id="PRU10141"/>
    </source>
</evidence>
<dbReference type="Gene3D" id="3.90.1580.10">
    <property type="entry name" value="paralog of FGE (formylglycine-generating enzyme)"/>
    <property type="match status" value="1"/>
</dbReference>
<dbReference type="PANTHER" id="PTHR23150">
    <property type="entry name" value="SULFATASE MODIFYING FACTOR 1, 2"/>
    <property type="match status" value="1"/>
</dbReference>
<keyword evidence="1" id="KW-0547">Nucleotide-binding</keyword>
<accession>A0ABX5RRP4</accession>
<dbReference type="InterPro" id="IPR042095">
    <property type="entry name" value="SUMF_sf"/>
</dbReference>
<dbReference type="CDD" id="cd14014">
    <property type="entry name" value="STKc_PknB_like"/>
    <property type="match status" value="1"/>
</dbReference>
<dbReference type="InterPro" id="IPR017441">
    <property type="entry name" value="Protein_kinase_ATP_BS"/>
</dbReference>
<protein>
    <recommendedName>
        <fullName evidence="3">Protein kinase domain-containing protein</fullName>
    </recommendedName>
</protein>
<dbReference type="Proteomes" id="UP000292307">
    <property type="component" value="Chromosome"/>
</dbReference>
<feature type="compositionally biased region" description="Pro residues" evidence="2">
    <location>
        <begin position="488"/>
        <end position="505"/>
    </location>
</feature>
<dbReference type="InterPro" id="IPR000719">
    <property type="entry name" value="Prot_kinase_dom"/>
</dbReference>
<reference evidence="4 5" key="1">
    <citation type="submission" date="2019-02" db="EMBL/GenBank/DDBJ databases">
        <title>Draft Genome Sequences of Six Type Strains of the Genus Massilia.</title>
        <authorList>
            <person name="Miess H."/>
            <person name="Frediansyhah A."/>
            <person name="Gross H."/>
        </authorList>
    </citation>
    <scope>NUCLEOTIDE SEQUENCE [LARGE SCALE GENOMIC DNA]</scope>
    <source>
        <strain evidence="4 5">DSM 17472</strain>
    </source>
</reference>
<name>A0ABX5RRP4_9BURK</name>
<dbReference type="InterPro" id="IPR011009">
    <property type="entry name" value="Kinase-like_dom_sf"/>
</dbReference>
<dbReference type="Pfam" id="PF03781">
    <property type="entry name" value="FGE-sulfatase"/>
    <property type="match status" value="1"/>
</dbReference>
<proteinExistence type="predicted"/>
<dbReference type="Gene3D" id="3.30.200.20">
    <property type="entry name" value="Phosphorylase Kinase, domain 1"/>
    <property type="match status" value="1"/>
</dbReference>
<dbReference type="InterPro" id="IPR020635">
    <property type="entry name" value="Tyr_kinase_cat_dom"/>
</dbReference>
<keyword evidence="1" id="KW-0067">ATP-binding</keyword>
<dbReference type="PANTHER" id="PTHR23150:SF35">
    <property type="entry name" value="BLL6746 PROTEIN"/>
    <property type="match status" value="1"/>
</dbReference>
<feature type="binding site" evidence="1">
    <location>
        <position position="140"/>
    </location>
    <ligand>
        <name>ATP</name>
        <dbReference type="ChEBI" id="CHEBI:30616"/>
    </ligand>
</feature>
<feature type="compositionally biased region" description="Low complexity" evidence="2">
    <location>
        <begin position="439"/>
        <end position="449"/>
    </location>
</feature>
<evidence type="ECO:0000256" key="2">
    <source>
        <dbReference type="SAM" id="MobiDB-lite"/>
    </source>
</evidence>
<organism evidence="4 5">
    <name type="scientific">Pseudoduganella albidiflava</name>
    <dbReference type="NCBI Taxonomy" id="321983"/>
    <lineage>
        <taxon>Bacteria</taxon>
        <taxon>Pseudomonadati</taxon>
        <taxon>Pseudomonadota</taxon>
        <taxon>Betaproteobacteria</taxon>
        <taxon>Burkholderiales</taxon>
        <taxon>Oxalobacteraceae</taxon>
        <taxon>Telluria group</taxon>
        <taxon>Pseudoduganella</taxon>
    </lineage>
</organism>
<dbReference type="InterPro" id="IPR016187">
    <property type="entry name" value="CTDL_fold"/>
</dbReference>
<gene>
    <name evidence="4" type="ORF">EYF70_10805</name>
</gene>
<dbReference type="PROSITE" id="PS50011">
    <property type="entry name" value="PROTEIN_KINASE_DOM"/>
    <property type="match status" value="1"/>
</dbReference>
<feature type="region of interest" description="Disordered" evidence="2">
    <location>
        <begin position="383"/>
        <end position="465"/>
    </location>
</feature>
<dbReference type="PROSITE" id="PS00107">
    <property type="entry name" value="PROTEIN_KINASE_ATP"/>
    <property type="match status" value="1"/>
</dbReference>
<dbReference type="Pfam" id="PF00069">
    <property type="entry name" value="Pkinase"/>
    <property type="match status" value="1"/>
</dbReference>